<dbReference type="STRING" id="1266660.A0A1G4IN81"/>
<dbReference type="GO" id="GO:0031080">
    <property type="term" value="C:nuclear pore outer ring"/>
    <property type="evidence" value="ECO:0007669"/>
    <property type="project" value="EnsemblFungi"/>
</dbReference>
<dbReference type="EMBL" id="LT598460">
    <property type="protein sequence ID" value="SCU77889.1"/>
    <property type="molecule type" value="Genomic_DNA"/>
</dbReference>
<dbReference type="PROSITE" id="PS50294">
    <property type="entry name" value="WD_REPEATS_REGION"/>
    <property type="match status" value="1"/>
</dbReference>
<dbReference type="PANTHER" id="PTHR11024">
    <property type="entry name" value="NUCLEAR PORE COMPLEX PROTEIN SEC13 / SEH1 FAMILY MEMBER"/>
    <property type="match status" value="1"/>
</dbReference>
<dbReference type="InterPro" id="IPR015943">
    <property type="entry name" value="WD40/YVTN_repeat-like_dom_sf"/>
</dbReference>
<evidence type="ECO:0000256" key="6">
    <source>
        <dbReference type="ARBA" id="ARBA00022816"/>
    </source>
</evidence>
<accession>A0A1G4IN81</accession>
<dbReference type="AlphaFoldDB" id="A0A1G4IN81"/>
<dbReference type="FunFam" id="2.130.10.10:FF:000578">
    <property type="entry name" value="Nucleoporin seh1"/>
    <property type="match status" value="1"/>
</dbReference>
<evidence type="ECO:0000256" key="2">
    <source>
        <dbReference type="ARBA" id="ARBA00010102"/>
    </source>
</evidence>
<protein>
    <submittedName>
        <fullName evidence="14">LADA_0A02718g1_1</fullName>
    </submittedName>
</protein>
<keyword evidence="7" id="KW-0653">Protein transport</keyword>
<name>A0A1G4IN81_9SACH</name>
<feature type="repeat" description="WD" evidence="12">
    <location>
        <begin position="208"/>
        <end position="245"/>
    </location>
</feature>
<evidence type="ECO:0000313" key="14">
    <source>
        <dbReference type="EMBL" id="SCU77889.1"/>
    </source>
</evidence>
<dbReference type="GO" id="GO:0051028">
    <property type="term" value="P:mRNA transport"/>
    <property type="evidence" value="ECO:0007669"/>
    <property type="project" value="UniProtKB-KW"/>
</dbReference>
<proteinExistence type="inferred from homology"/>
<evidence type="ECO:0000256" key="13">
    <source>
        <dbReference type="SAM" id="MobiDB-lite"/>
    </source>
</evidence>
<evidence type="ECO:0000256" key="11">
    <source>
        <dbReference type="ARBA" id="ARBA00029433"/>
    </source>
</evidence>
<keyword evidence="8" id="KW-0811">Translocation</keyword>
<evidence type="ECO:0000256" key="5">
    <source>
        <dbReference type="ARBA" id="ARBA00022737"/>
    </source>
</evidence>
<dbReference type="GO" id="GO:0034198">
    <property type="term" value="P:cellular response to amino acid starvation"/>
    <property type="evidence" value="ECO:0007669"/>
    <property type="project" value="TreeGrafter"/>
</dbReference>
<keyword evidence="10" id="KW-0539">Nucleus</keyword>
<dbReference type="SMART" id="SM00320">
    <property type="entry name" value="WD40"/>
    <property type="match status" value="5"/>
</dbReference>
<evidence type="ECO:0000256" key="4">
    <source>
        <dbReference type="ARBA" id="ARBA00022574"/>
    </source>
</evidence>
<evidence type="ECO:0000256" key="12">
    <source>
        <dbReference type="PROSITE-ProRule" id="PRU00221"/>
    </source>
</evidence>
<feature type="repeat" description="WD" evidence="12">
    <location>
        <begin position="288"/>
        <end position="320"/>
    </location>
</feature>
<evidence type="ECO:0000313" key="15">
    <source>
        <dbReference type="Proteomes" id="UP000190274"/>
    </source>
</evidence>
<keyword evidence="15" id="KW-1185">Reference proteome</keyword>
<dbReference type="Gene3D" id="2.130.10.10">
    <property type="entry name" value="YVTN repeat-like/Quinoprotein amine dehydrogenase"/>
    <property type="match status" value="1"/>
</dbReference>
<dbReference type="InterPro" id="IPR036322">
    <property type="entry name" value="WD40_repeat_dom_sf"/>
</dbReference>
<evidence type="ECO:0000256" key="10">
    <source>
        <dbReference type="ARBA" id="ARBA00023242"/>
    </source>
</evidence>
<evidence type="ECO:0000256" key="7">
    <source>
        <dbReference type="ARBA" id="ARBA00022927"/>
    </source>
</evidence>
<keyword evidence="6" id="KW-0509">mRNA transport</keyword>
<dbReference type="SUPFAM" id="SSF50978">
    <property type="entry name" value="WD40 repeat-like"/>
    <property type="match status" value="1"/>
</dbReference>
<evidence type="ECO:0000256" key="8">
    <source>
        <dbReference type="ARBA" id="ARBA00023010"/>
    </source>
</evidence>
<keyword evidence="4 12" id="KW-0853">WD repeat</keyword>
<dbReference type="PROSITE" id="PS50082">
    <property type="entry name" value="WD_REPEATS_2"/>
    <property type="match status" value="3"/>
</dbReference>
<dbReference type="GO" id="GO:0005198">
    <property type="term" value="F:structural molecule activity"/>
    <property type="evidence" value="ECO:0007669"/>
    <property type="project" value="InterPro"/>
</dbReference>
<comment type="similarity">
    <text evidence="2">Belongs to the WD repeat SEC13 family.</text>
</comment>
<feature type="region of interest" description="Disordered" evidence="13">
    <location>
        <begin position="251"/>
        <end position="279"/>
    </location>
</feature>
<dbReference type="GO" id="GO:0035859">
    <property type="term" value="C:Seh1-associated complex"/>
    <property type="evidence" value="ECO:0007669"/>
    <property type="project" value="EnsemblFungi"/>
</dbReference>
<dbReference type="GO" id="GO:0015031">
    <property type="term" value="P:protein transport"/>
    <property type="evidence" value="ECO:0007669"/>
    <property type="project" value="UniProtKB-KW"/>
</dbReference>
<dbReference type="Pfam" id="PF00400">
    <property type="entry name" value="WD40"/>
    <property type="match status" value="4"/>
</dbReference>
<keyword evidence="3" id="KW-0813">Transport</keyword>
<dbReference type="PANTHER" id="PTHR11024:SF3">
    <property type="entry name" value="NUCLEOPORIN SEH1"/>
    <property type="match status" value="1"/>
</dbReference>
<evidence type="ECO:0000256" key="3">
    <source>
        <dbReference type="ARBA" id="ARBA00022448"/>
    </source>
</evidence>
<evidence type="ECO:0000256" key="9">
    <source>
        <dbReference type="ARBA" id="ARBA00023132"/>
    </source>
</evidence>
<dbReference type="Proteomes" id="UP000190274">
    <property type="component" value="Chromosome A"/>
</dbReference>
<sequence>MKPFITGHEDLVHDVVYDFYGRHVATCSSDQHIKVFRLNRETNEWHLSDSWKAHDSSVVGLDWASPEYGRIIASVSYDKLINLWEEEPDAPECSGRRWTKLCTLNDATGPLFSVKFAPGHLGLKVGAIGNDGTLRVYEALEPSDLRSWTLTSEVSVLRTPPASHLQSDFCLTWCPSRFLPEKLLVCALDQALIYQKDKNGKMYVAAKLEGHEGLIRSVSWAPSIGRWYQLIATGCKDGKVRIFKLTETLQGKGGEGDDDDSMSVDQAEERSDSKGGAPELNVELVSESADHRGEVWSVSWNLTGTILSSAGDDGKVRLWKASYSNDFKCMSVINAQQRT</sequence>
<evidence type="ECO:0000256" key="1">
    <source>
        <dbReference type="ARBA" id="ARBA00004567"/>
    </source>
</evidence>
<organism evidence="14 15">
    <name type="scientific">Lachancea dasiensis</name>
    <dbReference type="NCBI Taxonomy" id="1072105"/>
    <lineage>
        <taxon>Eukaryota</taxon>
        <taxon>Fungi</taxon>
        <taxon>Dikarya</taxon>
        <taxon>Ascomycota</taxon>
        <taxon>Saccharomycotina</taxon>
        <taxon>Saccharomycetes</taxon>
        <taxon>Saccharomycetales</taxon>
        <taxon>Saccharomycetaceae</taxon>
        <taxon>Lachancea</taxon>
    </lineage>
</organism>
<feature type="repeat" description="WD" evidence="12">
    <location>
        <begin position="51"/>
        <end position="85"/>
    </location>
</feature>
<dbReference type="OrthoDB" id="5566198at2759"/>
<comment type="subcellular location">
    <subcellularLocation>
        <location evidence="11">Endomembrane system</location>
        <topology evidence="11">Peripheral membrane protein</topology>
        <orientation evidence="11">Cytoplasmic side</orientation>
    </subcellularLocation>
    <subcellularLocation>
        <location evidence="1">Nucleus</location>
        <location evidence="1">Nuclear pore complex</location>
    </subcellularLocation>
</comment>
<keyword evidence="5" id="KW-0677">Repeat</keyword>
<dbReference type="GO" id="GO:1904263">
    <property type="term" value="P:positive regulation of TORC1 signaling"/>
    <property type="evidence" value="ECO:0007669"/>
    <property type="project" value="EnsemblFungi"/>
</dbReference>
<keyword evidence="9" id="KW-0906">Nuclear pore complex</keyword>
<dbReference type="InterPro" id="IPR001680">
    <property type="entry name" value="WD40_rpt"/>
</dbReference>
<reference evidence="14 15" key="1">
    <citation type="submission" date="2016-03" db="EMBL/GenBank/DDBJ databases">
        <authorList>
            <person name="Devillers H."/>
        </authorList>
    </citation>
    <scope>NUCLEOTIDE SEQUENCE [LARGE SCALE GENOMIC DNA]</scope>
    <source>
        <strain evidence="14">CBS 10888</strain>
    </source>
</reference>
<dbReference type="InterPro" id="IPR037363">
    <property type="entry name" value="Sec13/Seh1_fam"/>
</dbReference>
<gene>
    <name evidence="14" type="ORF">LADA_0A02718G</name>
</gene>